<dbReference type="EMBL" id="HBKR01021179">
    <property type="protein sequence ID" value="CAE2310812.1"/>
    <property type="molecule type" value="Transcribed_RNA"/>
</dbReference>
<proteinExistence type="predicted"/>
<reference evidence="2" key="1">
    <citation type="submission" date="2021-01" db="EMBL/GenBank/DDBJ databases">
        <authorList>
            <person name="Corre E."/>
            <person name="Pelletier E."/>
            <person name="Niang G."/>
            <person name="Scheremetjew M."/>
            <person name="Finn R."/>
            <person name="Kale V."/>
            <person name="Holt S."/>
            <person name="Cochrane G."/>
            <person name="Meng A."/>
            <person name="Brown T."/>
            <person name="Cohen L."/>
        </authorList>
    </citation>
    <scope>NUCLEOTIDE SEQUENCE</scope>
    <source>
        <strain evidence="2">SoJaBio B1-5/56/2</strain>
    </source>
</reference>
<sequence>MFAAMNTPAFFLVSLLVLSLASVQCLPPHPTLLPVNQISPHCFDSCDSPGITVGGVQFKSVSRAGSMAYARLEADSTAVDARVLVFCHTFTTSVYTITFGPTDVFVPINCSQNQGFGAVVQSTVNGVTTNQYFTNQRTTGQCWDGFCAKEHGDAVFDTDVGSLDIQNPAPTGSFPILLNFNQKAVDITYYCYSQQVNNLVPKSFTLDGFTNTSDGQTNWAQIDESCDRNDDGNYPYWIARVDFTN</sequence>
<name>A0A7S4L017_9EUKA</name>
<evidence type="ECO:0000313" key="2">
    <source>
        <dbReference type="EMBL" id="CAE2310812.1"/>
    </source>
</evidence>
<keyword evidence="1" id="KW-0732">Signal</keyword>
<dbReference type="AlphaFoldDB" id="A0A7S4L017"/>
<accession>A0A7S4L017</accession>
<feature type="signal peptide" evidence="1">
    <location>
        <begin position="1"/>
        <end position="25"/>
    </location>
</feature>
<gene>
    <name evidence="2" type="ORF">NAES01612_LOCUS13782</name>
</gene>
<protein>
    <submittedName>
        <fullName evidence="2">Uncharacterized protein</fullName>
    </submittedName>
</protein>
<evidence type="ECO:0000256" key="1">
    <source>
        <dbReference type="SAM" id="SignalP"/>
    </source>
</evidence>
<organism evidence="2">
    <name type="scientific">Paramoeba aestuarina</name>
    <dbReference type="NCBI Taxonomy" id="180227"/>
    <lineage>
        <taxon>Eukaryota</taxon>
        <taxon>Amoebozoa</taxon>
        <taxon>Discosea</taxon>
        <taxon>Flabellinia</taxon>
        <taxon>Dactylopodida</taxon>
        <taxon>Paramoebidae</taxon>
        <taxon>Paramoeba</taxon>
    </lineage>
</organism>
<feature type="chain" id="PRO_5030891631" evidence="1">
    <location>
        <begin position="26"/>
        <end position="245"/>
    </location>
</feature>